<feature type="transmembrane region" description="Helical" evidence="2">
    <location>
        <begin position="54"/>
        <end position="73"/>
    </location>
</feature>
<accession>A0A0G4PV32</accession>
<organism evidence="3 4">
    <name type="scientific">Penicillium camemberti (strain FM 013)</name>
    <dbReference type="NCBI Taxonomy" id="1429867"/>
    <lineage>
        <taxon>Eukaryota</taxon>
        <taxon>Fungi</taxon>
        <taxon>Dikarya</taxon>
        <taxon>Ascomycota</taxon>
        <taxon>Pezizomycotina</taxon>
        <taxon>Eurotiomycetes</taxon>
        <taxon>Eurotiomycetidae</taxon>
        <taxon>Eurotiales</taxon>
        <taxon>Aspergillaceae</taxon>
        <taxon>Penicillium</taxon>
    </lineage>
</organism>
<evidence type="ECO:0000313" key="3">
    <source>
        <dbReference type="EMBL" id="CRL30288.1"/>
    </source>
</evidence>
<gene>
    <name evidence="3" type="ORF">PCAMFM013_S047g000016</name>
</gene>
<keyword evidence="4" id="KW-1185">Reference proteome</keyword>
<feature type="region of interest" description="Disordered" evidence="1">
    <location>
        <begin position="1"/>
        <end position="21"/>
    </location>
</feature>
<evidence type="ECO:0000256" key="1">
    <source>
        <dbReference type="SAM" id="MobiDB-lite"/>
    </source>
</evidence>
<keyword evidence="2" id="KW-0812">Transmembrane</keyword>
<dbReference type="EMBL" id="HG793180">
    <property type="protein sequence ID" value="CRL30288.1"/>
    <property type="molecule type" value="Genomic_DNA"/>
</dbReference>
<keyword evidence="2" id="KW-0472">Membrane</keyword>
<reference evidence="3 4" key="1">
    <citation type="journal article" date="2014" name="Nat. Commun.">
        <title>Multiple recent horizontal transfers of a large genomic region in cheese making fungi.</title>
        <authorList>
            <person name="Cheeseman K."/>
            <person name="Ropars J."/>
            <person name="Renault P."/>
            <person name="Dupont J."/>
            <person name="Gouzy J."/>
            <person name="Branca A."/>
            <person name="Abraham A.L."/>
            <person name="Ceppi M."/>
            <person name="Conseiller E."/>
            <person name="Debuchy R."/>
            <person name="Malagnac F."/>
            <person name="Goarin A."/>
            <person name="Silar P."/>
            <person name="Lacoste S."/>
            <person name="Sallet E."/>
            <person name="Bensimon A."/>
            <person name="Giraud T."/>
            <person name="Brygoo Y."/>
        </authorList>
    </citation>
    <scope>NUCLEOTIDE SEQUENCE [LARGE SCALE GENOMIC DNA]</scope>
    <source>
        <strain evidence="4">FM 013</strain>
    </source>
</reference>
<dbReference type="AlphaFoldDB" id="A0A0G4PV32"/>
<feature type="compositionally biased region" description="Basic and acidic residues" evidence="1">
    <location>
        <begin position="10"/>
        <end position="21"/>
    </location>
</feature>
<name>A0A0G4PV32_PENC3</name>
<evidence type="ECO:0000256" key="2">
    <source>
        <dbReference type="SAM" id="Phobius"/>
    </source>
</evidence>
<evidence type="ECO:0000313" key="4">
    <source>
        <dbReference type="Proteomes" id="UP000053732"/>
    </source>
</evidence>
<dbReference type="Proteomes" id="UP000053732">
    <property type="component" value="Unassembled WGS sequence"/>
</dbReference>
<proteinExistence type="predicted"/>
<keyword evidence="2" id="KW-1133">Transmembrane helix</keyword>
<protein>
    <submittedName>
        <fullName evidence="3">Str. FM013</fullName>
    </submittedName>
</protein>
<sequence length="78" mass="8911">MPPPNTPQKTVKEHSSRPEVEFQEHSFQFTEKDGVLLPPMLKKLSSFFQPDSSILETPSTITFAISAHLLLIMRQKMN</sequence>